<reference evidence="2 3" key="1">
    <citation type="journal article" date="2018" name="Front. Plant Sci.">
        <title>Red Clover (Trifolium pratense) and Zigzag Clover (T. medium) - A Picture of Genomic Similarities and Differences.</title>
        <authorList>
            <person name="Dluhosova J."/>
            <person name="Istvanek J."/>
            <person name="Nedelnik J."/>
            <person name="Repkova J."/>
        </authorList>
    </citation>
    <scope>NUCLEOTIDE SEQUENCE [LARGE SCALE GENOMIC DNA]</scope>
    <source>
        <strain evidence="3">cv. 10/8</strain>
        <tissue evidence="2">Leaf</tissue>
    </source>
</reference>
<dbReference type="EMBL" id="LXQA011172018">
    <property type="protein sequence ID" value="MCI87661.1"/>
    <property type="molecule type" value="Genomic_DNA"/>
</dbReference>
<evidence type="ECO:0000313" key="3">
    <source>
        <dbReference type="Proteomes" id="UP000265520"/>
    </source>
</evidence>
<comment type="caution">
    <text evidence="2">The sequence shown here is derived from an EMBL/GenBank/DDBJ whole genome shotgun (WGS) entry which is preliminary data.</text>
</comment>
<protein>
    <submittedName>
        <fullName evidence="2">Uncharacterized protein</fullName>
    </submittedName>
</protein>
<feature type="non-terminal residue" evidence="2">
    <location>
        <position position="53"/>
    </location>
</feature>
<accession>A0A392VKZ8</accession>
<organism evidence="2 3">
    <name type="scientific">Trifolium medium</name>
    <dbReference type="NCBI Taxonomy" id="97028"/>
    <lineage>
        <taxon>Eukaryota</taxon>
        <taxon>Viridiplantae</taxon>
        <taxon>Streptophyta</taxon>
        <taxon>Embryophyta</taxon>
        <taxon>Tracheophyta</taxon>
        <taxon>Spermatophyta</taxon>
        <taxon>Magnoliopsida</taxon>
        <taxon>eudicotyledons</taxon>
        <taxon>Gunneridae</taxon>
        <taxon>Pentapetalae</taxon>
        <taxon>rosids</taxon>
        <taxon>fabids</taxon>
        <taxon>Fabales</taxon>
        <taxon>Fabaceae</taxon>
        <taxon>Papilionoideae</taxon>
        <taxon>50 kb inversion clade</taxon>
        <taxon>NPAAA clade</taxon>
        <taxon>Hologalegina</taxon>
        <taxon>IRL clade</taxon>
        <taxon>Trifolieae</taxon>
        <taxon>Trifolium</taxon>
    </lineage>
</organism>
<proteinExistence type="predicted"/>
<evidence type="ECO:0000256" key="1">
    <source>
        <dbReference type="SAM" id="MobiDB-lite"/>
    </source>
</evidence>
<evidence type="ECO:0000313" key="2">
    <source>
        <dbReference type="EMBL" id="MCI87661.1"/>
    </source>
</evidence>
<feature type="region of interest" description="Disordered" evidence="1">
    <location>
        <begin position="1"/>
        <end position="22"/>
    </location>
</feature>
<dbReference type="AlphaFoldDB" id="A0A392VKZ8"/>
<name>A0A392VKZ8_9FABA</name>
<sequence>MKNRITLRAAQPTPARRADGRNQPALQLCNCASRHMNVRAAPKTEHQYCGGLN</sequence>
<keyword evidence="3" id="KW-1185">Reference proteome</keyword>
<dbReference type="Proteomes" id="UP000265520">
    <property type="component" value="Unassembled WGS sequence"/>
</dbReference>